<keyword evidence="3" id="KW-1185">Reference proteome</keyword>
<dbReference type="SUPFAM" id="SSF52218">
    <property type="entry name" value="Flavoproteins"/>
    <property type="match status" value="1"/>
</dbReference>
<evidence type="ECO:0000259" key="1">
    <source>
        <dbReference type="PROSITE" id="PS50902"/>
    </source>
</evidence>
<dbReference type="InterPro" id="IPR029039">
    <property type="entry name" value="Flavoprotein-like_sf"/>
</dbReference>
<name>A0ABV9TUP6_9ACTN</name>
<accession>A0ABV9TUP6</accession>
<comment type="caution">
    <text evidence="2">The sequence shown here is derived from an EMBL/GenBank/DDBJ whole genome shotgun (WGS) entry which is preliminary data.</text>
</comment>
<organism evidence="2 3">
    <name type="scientific">Actinomadura gamaensis</name>
    <dbReference type="NCBI Taxonomy" id="1763541"/>
    <lineage>
        <taxon>Bacteria</taxon>
        <taxon>Bacillati</taxon>
        <taxon>Actinomycetota</taxon>
        <taxon>Actinomycetes</taxon>
        <taxon>Streptosporangiales</taxon>
        <taxon>Thermomonosporaceae</taxon>
        <taxon>Actinomadura</taxon>
    </lineage>
</organism>
<dbReference type="Gene3D" id="3.40.50.360">
    <property type="match status" value="1"/>
</dbReference>
<dbReference type="PROSITE" id="PS50902">
    <property type="entry name" value="FLAVODOXIN_LIKE"/>
    <property type="match status" value="1"/>
</dbReference>
<protein>
    <submittedName>
        <fullName evidence="2">Flavodoxin domain-containing protein</fullName>
    </submittedName>
</protein>
<dbReference type="RefSeq" id="WP_378252760.1">
    <property type="nucleotide sequence ID" value="NZ_JBHSIT010000002.1"/>
</dbReference>
<dbReference type="EMBL" id="JBHSIT010000002">
    <property type="protein sequence ID" value="MFC4907020.1"/>
    <property type="molecule type" value="Genomic_DNA"/>
</dbReference>
<dbReference type="InterPro" id="IPR026816">
    <property type="entry name" value="Flavodoxin_dom"/>
</dbReference>
<reference evidence="3" key="1">
    <citation type="journal article" date="2019" name="Int. J. Syst. Evol. Microbiol.">
        <title>The Global Catalogue of Microorganisms (GCM) 10K type strain sequencing project: providing services to taxonomists for standard genome sequencing and annotation.</title>
        <authorList>
            <consortium name="The Broad Institute Genomics Platform"/>
            <consortium name="The Broad Institute Genome Sequencing Center for Infectious Disease"/>
            <person name="Wu L."/>
            <person name="Ma J."/>
        </authorList>
    </citation>
    <scope>NUCLEOTIDE SEQUENCE [LARGE SCALE GENOMIC DNA]</scope>
    <source>
        <strain evidence="3">KLKA75</strain>
    </source>
</reference>
<dbReference type="InterPro" id="IPR008254">
    <property type="entry name" value="Flavodoxin/NO_synth"/>
</dbReference>
<proteinExistence type="predicted"/>
<gene>
    <name evidence="2" type="ORF">ACFPCY_06800</name>
</gene>
<evidence type="ECO:0000313" key="3">
    <source>
        <dbReference type="Proteomes" id="UP001595872"/>
    </source>
</evidence>
<dbReference type="Pfam" id="PF12724">
    <property type="entry name" value="Flavodoxin_5"/>
    <property type="match status" value="1"/>
</dbReference>
<dbReference type="Proteomes" id="UP001595872">
    <property type="component" value="Unassembled WGS sequence"/>
</dbReference>
<evidence type="ECO:0000313" key="2">
    <source>
        <dbReference type="EMBL" id="MFC4907020.1"/>
    </source>
</evidence>
<feature type="domain" description="Flavodoxin-like" evidence="1">
    <location>
        <begin position="4"/>
        <end position="157"/>
    </location>
</feature>
<sequence>MTDVLVAFGSKRGGTAEIARWIGDELTERGVNARVRPAGGVRDLRGCDAVVLGGALYANRWHRDARRFARRFRAELRDRPVWLFSSGPLDEAVEKTQPRVPPSVERIAARTNARDHVTFGGRIAPDARGFVASRIARSRSGDFRDRERIRAWAQSIADDLAKDPPA</sequence>